<evidence type="ECO:0000256" key="1">
    <source>
        <dbReference type="ARBA" id="ARBA00004651"/>
    </source>
</evidence>
<dbReference type="FunFam" id="3.10.580.10:FF:000002">
    <property type="entry name" value="Magnesium/cobalt efflux protein CorC"/>
    <property type="match status" value="1"/>
</dbReference>
<keyword evidence="7 9" id="KW-0129">CBS domain</keyword>
<keyword evidence="5" id="KW-0677">Repeat</keyword>
<dbReference type="Pfam" id="PF00571">
    <property type="entry name" value="CBS"/>
    <property type="match status" value="2"/>
</dbReference>
<dbReference type="SUPFAM" id="SSF56176">
    <property type="entry name" value="FAD-binding/transporter-associated domain-like"/>
    <property type="match status" value="1"/>
</dbReference>
<dbReference type="Pfam" id="PF03471">
    <property type="entry name" value="CorC_HlyC"/>
    <property type="match status" value="1"/>
</dbReference>
<evidence type="ECO:0000256" key="4">
    <source>
        <dbReference type="ARBA" id="ARBA00022692"/>
    </source>
</evidence>
<dbReference type="InterPro" id="IPR000644">
    <property type="entry name" value="CBS_dom"/>
</dbReference>
<dbReference type="InterPro" id="IPR002550">
    <property type="entry name" value="CNNM"/>
</dbReference>
<dbReference type="EMBL" id="CP157483">
    <property type="protein sequence ID" value="XBO42534.1"/>
    <property type="molecule type" value="Genomic_DNA"/>
</dbReference>
<name>A0AAU7JRJ5_9MICO</name>
<evidence type="ECO:0000256" key="2">
    <source>
        <dbReference type="ARBA" id="ARBA00006337"/>
    </source>
</evidence>
<comment type="subcellular location">
    <subcellularLocation>
        <location evidence="1">Cell membrane</location>
        <topology evidence="1">Multi-pass membrane protein</topology>
    </subcellularLocation>
</comment>
<evidence type="ECO:0000256" key="12">
    <source>
        <dbReference type="SAM" id="Phobius"/>
    </source>
</evidence>
<dbReference type="SMART" id="SM01091">
    <property type="entry name" value="CorC_HlyC"/>
    <property type="match status" value="1"/>
</dbReference>
<feature type="compositionally biased region" description="Polar residues" evidence="11">
    <location>
        <begin position="475"/>
        <end position="484"/>
    </location>
</feature>
<dbReference type="InterPro" id="IPR036318">
    <property type="entry name" value="FAD-bd_PCMH-like_sf"/>
</dbReference>
<dbReference type="InterPro" id="IPR051676">
    <property type="entry name" value="UPF0053_domain"/>
</dbReference>
<evidence type="ECO:0000256" key="8">
    <source>
        <dbReference type="ARBA" id="ARBA00023136"/>
    </source>
</evidence>
<organism evidence="15">
    <name type="scientific">Pedococcus sp. KACC 23699</name>
    <dbReference type="NCBI Taxonomy" id="3149228"/>
    <lineage>
        <taxon>Bacteria</taxon>
        <taxon>Bacillati</taxon>
        <taxon>Actinomycetota</taxon>
        <taxon>Actinomycetes</taxon>
        <taxon>Micrococcales</taxon>
        <taxon>Intrasporangiaceae</taxon>
        <taxon>Pedococcus</taxon>
    </lineage>
</organism>
<dbReference type="RefSeq" id="WP_406829955.1">
    <property type="nucleotide sequence ID" value="NZ_CP157483.1"/>
</dbReference>
<dbReference type="PANTHER" id="PTHR43099:SF6">
    <property type="entry name" value="UPF0053 PROTEIN RV1842C"/>
    <property type="match status" value="1"/>
</dbReference>
<feature type="region of interest" description="Disordered" evidence="11">
    <location>
        <begin position="428"/>
        <end position="495"/>
    </location>
</feature>
<feature type="domain" description="CBS" evidence="13">
    <location>
        <begin position="286"/>
        <end position="346"/>
    </location>
</feature>
<feature type="transmembrane region" description="Helical" evidence="12">
    <location>
        <begin position="99"/>
        <end position="119"/>
    </location>
</feature>
<keyword evidence="8 10" id="KW-0472">Membrane</keyword>
<reference evidence="15" key="1">
    <citation type="submission" date="2024-05" db="EMBL/GenBank/DDBJ databases">
        <authorList>
            <person name="Kim S."/>
            <person name="Heo J."/>
            <person name="Choi H."/>
            <person name="Choi Y."/>
            <person name="Kwon S.-W."/>
            <person name="Kim Y."/>
        </authorList>
    </citation>
    <scope>NUCLEOTIDE SEQUENCE</scope>
    <source>
        <strain evidence="15">KACC 23699</strain>
    </source>
</reference>
<comment type="similarity">
    <text evidence="2">Belongs to the UPF0053 family.</text>
</comment>
<keyword evidence="4 10" id="KW-0812">Transmembrane</keyword>
<accession>A0AAU7JRJ5</accession>
<keyword evidence="6 10" id="KW-1133">Transmembrane helix</keyword>
<evidence type="ECO:0000256" key="6">
    <source>
        <dbReference type="ARBA" id="ARBA00022989"/>
    </source>
</evidence>
<dbReference type="PANTHER" id="PTHR43099">
    <property type="entry name" value="UPF0053 PROTEIN YRKA"/>
    <property type="match status" value="1"/>
</dbReference>
<evidence type="ECO:0000256" key="9">
    <source>
        <dbReference type="PROSITE-ProRule" id="PRU00703"/>
    </source>
</evidence>
<evidence type="ECO:0000259" key="14">
    <source>
        <dbReference type="PROSITE" id="PS51846"/>
    </source>
</evidence>
<evidence type="ECO:0000256" key="7">
    <source>
        <dbReference type="ARBA" id="ARBA00023122"/>
    </source>
</evidence>
<dbReference type="InterPro" id="IPR044751">
    <property type="entry name" value="Ion_transp-like_CBS"/>
</dbReference>
<evidence type="ECO:0000256" key="5">
    <source>
        <dbReference type="ARBA" id="ARBA00022737"/>
    </source>
</evidence>
<evidence type="ECO:0000256" key="10">
    <source>
        <dbReference type="PROSITE-ProRule" id="PRU01193"/>
    </source>
</evidence>
<dbReference type="GO" id="GO:0050660">
    <property type="term" value="F:flavin adenine dinucleotide binding"/>
    <property type="evidence" value="ECO:0007669"/>
    <property type="project" value="InterPro"/>
</dbReference>
<evidence type="ECO:0000313" key="15">
    <source>
        <dbReference type="EMBL" id="XBO42534.1"/>
    </source>
</evidence>
<proteinExistence type="inferred from homology"/>
<dbReference type="GO" id="GO:0005886">
    <property type="term" value="C:plasma membrane"/>
    <property type="evidence" value="ECO:0007669"/>
    <property type="project" value="UniProtKB-SubCell"/>
</dbReference>
<dbReference type="InterPro" id="IPR016169">
    <property type="entry name" value="FAD-bd_PCMH_sub2"/>
</dbReference>
<sequence length="495" mass="52093">MTEWLLVLAGVALTIGTAVFVATEFSLVALDRPTVQKAIDGGDVGAEPVLSSLRRLSTQLSAAQVGITLTTLILGFIATPSIGRLLETPLGAAGLSGPTLASVSAGLALLIATLFSMVFGELLPQFLGISAPLATAKVVARPVRMFAVVSRPLIVVLNGSANLFLRALGITPQEELSGARTPQELTSLVRRSAEAGTLDQGTARLVARSLGFGEQTAADVMSPRARSTSIERTATADDVVRLARRTGHSRFPVTGEDWDDIDGVVHVKRAIAVPHERRHDVPVSALMVPPLLVPETIRLDPLLLMLREHGLQLAIVVDEYGGTAGIVTLEDVVEEIVGEVSDEHDVFRTTGRELTDGSWTVPGLWRPDEVRDRLGAEVPDGPAYETTGGFVMAELGRIPVVGDRVEIPGWEITVLAMDGMRADRLRFRADDPDAVPDGASEDGASDGRARDDGATDKGSTHVGAADSTGAPPQASPGQKGSDASQPAPRHTEEGA</sequence>
<dbReference type="AlphaFoldDB" id="A0AAU7JRJ5"/>
<dbReference type="InterPro" id="IPR046342">
    <property type="entry name" value="CBS_dom_sf"/>
</dbReference>
<dbReference type="CDD" id="cd04590">
    <property type="entry name" value="CBS_pair_CorC_HlyC_assoc"/>
    <property type="match status" value="1"/>
</dbReference>
<dbReference type="Gene3D" id="3.10.580.10">
    <property type="entry name" value="CBS-domain"/>
    <property type="match status" value="1"/>
</dbReference>
<protein>
    <submittedName>
        <fullName evidence="15">Hemolysin family protein</fullName>
    </submittedName>
</protein>
<evidence type="ECO:0000256" key="3">
    <source>
        <dbReference type="ARBA" id="ARBA00022475"/>
    </source>
</evidence>
<feature type="transmembrane region" description="Helical" evidence="12">
    <location>
        <begin position="60"/>
        <end position="79"/>
    </location>
</feature>
<dbReference type="Gene3D" id="3.30.465.10">
    <property type="match status" value="1"/>
</dbReference>
<feature type="domain" description="CNNM transmembrane" evidence="14">
    <location>
        <begin position="1"/>
        <end position="202"/>
    </location>
</feature>
<evidence type="ECO:0000259" key="13">
    <source>
        <dbReference type="PROSITE" id="PS51371"/>
    </source>
</evidence>
<feature type="compositionally biased region" description="Basic and acidic residues" evidence="11">
    <location>
        <begin position="445"/>
        <end position="459"/>
    </location>
</feature>
<dbReference type="Pfam" id="PF01595">
    <property type="entry name" value="CNNM"/>
    <property type="match status" value="1"/>
</dbReference>
<feature type="transmembrane region" description="Helical" evidence="12">
    <location>
        <begin position="6"/>
        <end position="30"/>
    </location>
</feature>
<keyword evidence="3" id="KW-1003">Cell membrane</keyword>
<dbReference type="InterPro" id="IPR005170">
    <property type="entry name" value="Transptr-assoc_dom"/>
</dbReference>
<dbReference type="PROSITE" id="PS51371">
    <property type="entry name" value="CBS"/>
    <property type="match status" value="1"/>
</dbReference>
<dbReference type="PROSITE" id="PS51846">
    <property type="entry name" value="CNNM"/>
    <property type="match status" value="1"/>
</dbReference>
<evidence type="ECO:0000256" key="11">
    <source>
        <dbReference type="SAM" id="MobiDB-lite"/>
    </source>
</evidence>
<gene>
    <name evidence="15" type="ORF">ABEG17_13245</name>
</gene>
<dbReference type="SUPFAM" id="SSF54631">
    <property type="entry name" value="CBS-domain pair"/>
    <property type="match status" value="1"/>
</dbReference>